<evidence type="ECO:0000256" key="5">
    <source>
        <dbReference type="ARBA" id="ARBA00022692"/>
    </source>
</evidence>
<keyword evidence="5 8" id="KW-0812">Transmembrane</keyword>
<feature type="transmembrane region" description="Helical" evidence="8">
    <location>
        <begin position="164"/>
        <end position="184"/>
    </location>
</feature>
<dbReference type="Proteomes" id="UP000585474">
    <property type="component" value="Unassembled WGS sequence"/>
</dbReference>
<accession>A0A7J0DPI2</accession>
<dbReference type="PANTHER" id="PTHR33573">
    <property type="entry name" value="CASP-LIKE PROTEIN 4A4"/>
    <property type="match status" value="1"/>
</dbReference>
<reference evidence="11" key="1">
    <citation type="submission" date="2019-07" db="EMBL/GenBank/DDBJ databases">
        <title>De Novo Assembly of kiwifruit Actinidia rufa.</title>
        <authorList>
            <person name="Sugita-Konishi S."/>
            <person name="Sato K."/>
            <person name="Mori E."/>
            <person name="Abe Y."/>
            <person name="Kisaki G."/>
            <person name="Hamano K."/>
            <person name="Suezawa K."/>
            <person name="Otani M."/>
            <person name="Fukuda T."/>
            <person name="Manabe T."/>
            <person name="Gomi K."/>
            <person name="Tabuchi M."/>
            <person name="Akimitsu K."/>
            <person name="Kataoka I."/>
        </authorList>
    </citation>
    <scope>NUCLEOTIDE SEQUENCE [LARGE SCALE GENOMIC DNA]</scope>
    <source>
        <strain evidence="11">cv. Fuchu</strain>
    </source>
</reference>
<protein>
    <recommendedName>
        <fullName evidence="8">CASP-like protein</fullName>
    </recommendedName>
</protein>
<organism evidence="10 11">
    <name type="scientific">Actinidia rufa</name>
    <dbReference type="NCBI Taxonomy" id="165716"/>
    <lineage>
        <taxon>Eukaryota</taxon>
        <taxon>Viridiplantae</taxon>
        <taxon>Streptophyta</taxon>
        <taxon>Embryophyta</taxon>
        <taxon>Tracheophyta</taxon>
        <taxon>Spermatophyta</taxon>
        <taxon>Magnoliopsida</taxon>
        <taxon>eudicotyledons</taxon>
        <taxon>Gunneridae</taxon>
        <taxon>Pentapetalae</taxon>
        <taxon>asterids</taxon>
        <taxon>Ericales</taxon>
        <taxon>Actinidiaceae</taxon>
        <taxon>Actinidia</taxon>
    </lineage>
</organism>
<keyword evidence="6 8" id="KW-1133">Transmembrane helix</keyword>
<dbReference type="NCBIfam" id="TIGR01569">
    <property type="entry name" value="A_tha_TIGR01569"/>
    <property type="match status" value="1"/>
</dbReference>
<dbReference type="OrthoDB" id="992805at2759"/>
<evidence type="ECO:0000313" key="10">
    <source>
        <dbReference type="EMBL" id="GFS38392.1"/>
    </source>
</evidence>
<comment type="subunit">
    <text evidence="3 8">Homodimer and heterodimers.</text>
</comment>
<evidence type="ECO:0000313" key="11">
    <source>
        <dbReference type="Proteomes" id="UP000585474"/>
    </source>
</evidence>
<dbReference type="InterPro" id="IPR006702">
    <property type="entry name" value="CASP_dom"/>
</dbReference>
<feature type="domain" description="Casparian strip membrane protein" evidence="9">
    <location>
        <begin position="33"/>
        <end position="175"/>
    </location>
</feature>
<feature type="transmembrane region" description="Helical" evidence="8">
    <location>
        <begin position="112"/>
        <end position="135"/>
    </location>
</feature>
<dbReference type="GO" id="GO:0005886">
    <property type="term" value="C:plasma membrane"/>
    <property type="evidence" value="ECO:0007669"/>
    <property type="project" value="UniProtKB-SubCell"/>
</dbReference>
<dbReference type="PANTHER" id="PTHR33573:SF47">
    <property type="entry name" value="CASP-LIKE PROTEIN 1U1"/>
    <property type="match status" value="1"/>
</dbReference>
<comment type="similarity">
    <text evidence="2 8">Belongs to the Casparian strip membrane proteins (CASP) family.</text>
</comment>
<evidence type="ECO:0000256" key="8">
    <source>
        <dbReference type="RuleBase" id="RU361233"/>
    </source>
</evidence>
<evidence type="ECO:0000256" key="1">
    <source>
        <dbReference type="ARBA" id="ARBA00004651"/>
    </source>
</evidence>
<dbReference type="EMBL" id="BJWL01000312">
    <property type="protein sequence ID" value="GFS38392.1"/>
    <property type="molecule type" value="Genomic_DNA"/>
</dbReference>
<keyword evidence="11" id="KW-1185">Reference proteome</keyword>
<keyword evidence="7 8" id="KW-0472">Membrane</keyword>
<comment type="subcellular location">
    <subcellularLocation>
        <location evidence="1 8">Cell membrane</location>
        <topology evidence="1 8">Multi-pass membrane protein</topology>
    </subcellularLocation>
</comment>
<dbReference type="AlphaFoldDB" id="A0A7J0DPI2"/>
<evidence type="ECO:0000256" key="2">
    <source>
        <dbReference type="ARBA" id="ARBA00007651"/>
    </source>
</evidence>
<dbReference type="Pfam" id="PF04535">
    <property type="entry name" value="CASP_dom"/>
    <property type="match status" value="1"/>
</dbReference>
<keyword evidence="4 8" id="KW-1003">Cell membrane</keyword>
<proteinExistence type="inferred from homology"/>
<comment type="caution">
    <text evidence="10">The sequence shown here is derived from an EMBL/GenBank/DDBJ whole genome shotgun (WGS) entry which is preliminary data.</text>
</comment>
<feature type="transmembrane region" description="Helical" evidence="8">
    <location>
        <begin position="76"/>
        <end position="100"/>
    </location>
</feature>
<evidence type="ECO:0000256" key="6">
    <source>
        <dbReference type="ARBA" id="ARBA00022989"/>
    </source>
</evidence>
<name>A0A7J0DPI2_9ERIC</name>
<dbReference type="InterPro" id="IPR006459">
    <property type="entry name" value="CASP/CASPL"/>
</dbReference>
<evidence type="ECO:0000259" key="9">
    <source>
        <dbReference type="Pfam" id="PF04535"/>
    </source>
</evidence>
<gene>
    <name evidence="10" type="ORF">Acr_00g0057230</name>
</gene>
<evidence type="ECO:0000256" key="3">
    <source>
        <dbReference type="ARBA" id="ARBA00011489"/>
    </source>
</evidence>
<sequence length="192" mass="20804">MDSKMAEKNSDIFQITSLDAPIMSSPQHGGFFKLQFMLRVLAIAFTAAAMATMLTSKQSISMFGIVIEARYSYSSAFKFLFAVDVVVCTFSVLSLILVFLLSRSKSSPCRYFAVFLHDLVIAALMMAGCAAGTAIGEVGRDGMNQVGWVAICNRVGKFCDKVTLSVSLSYMVLVCYAALTVLSVHKLKSLAT</sequence>
<feature type="transmembrane region" description="Helical" evidence="8">
    <location>
        <begin position="36"/>
        <end position="56"/>
    </location>
</feature>
<evidence type="ECO:0000256" key="4">
    <source>
        <dbReference type="ARBA" id="ARBA00022475"/>
    </source>
</evidence>
<evidence type="ECO:0000256" key="7">
    <source>
        <dbReference type="ARBA" id="ARBA00023136"/>
    </source>
</evidence>